<proteinExistence type="inferred from homology"/>
<keyword evidence="4" id="KW-0808">Transferase</keyword>
<dbReference type="InterPro" id="IPR001675">
    <property type="entry name" value="Glyco_trans_29"/>
</dbReference>
<evidence type="ECO:0000256" key="5">
    <source>
        <dbReference type="ARBA" id="ARBA00022692"/>
    </source>
</evidence>
<evidence type="ECO:0000256" key="8">
    <source>
        <dbReference type="ARBA" id="ARBA00023034"/>
    </source>
</evidence>
<evidence type="ECO:0000256" key="9">
    <source>
        <dbReference type="ARBA" id="ARBA00023136"/>
    </source>
</evidence>
<keyword evidence="10" id="KW-0325">Glycoprotein</keyword>
<dbReference type="GO" id="GO:0008373">
    <property type="term" value="F:sialyltransferase activity"/>
    <property type="evidence" value="ECO:0007669"/>
    <property type="project" value="InterPro"/>
</dbReference>
<keyword evidence="6" id="KW-0735">Signal-anchor</keyword>
<protein>
    <submittedName>
        <fullName evidence="13">Type 2 lactosamine alpha-2,3-sialyltransferase-like isoform X1</fullName>
    </submittedName>
</protein>
<evidence type="ECO:0000256" key="7">
    <source>
        <dbReference type="ARBA" id="ARBA00022989"/>
    </source>
</evidence>
<evidence type="ECO:0000256" key="10">
    <source>
        <dbReference type="ARBA" id="ARBA00023180"/>
    </source>
</evidence>
<feature type="transmembrane region" description="Helical" evidence="11">
    <location>
        <begin position="64"/>
        <end position="81"/>
    </location>
</feature>
<evidence type="ECO:0000256" key="6">
    <source>
        <dbReference type="ARBA" id="ARBA00022968"/>
    </source>
</evidence>
<reference evidence="13" key="1">
    <citation type="submission" date="2025-08" db="UniProtKB">
        <authorList>
            <consortium name="RefSeq"/>
        </authorList>
    </citation>
    <scope>IDENTIFICATION</scope>
    <source>
        <tissue evidence="13">Sperm</tissue>
    </source>
</reference>
<dbReference type="InterPro" id="IPR038578">
    <property type="entry name" value="GT29-like_sf"/>
</dbReference>
<keyword evidence="7 11" id="KW-1133">Transmembrane helix</keyword>
<evidence type="ECO:0000256" key="2">
    <source>
        <dbReference type="ARBA" id="ARBA00006003"/>
    </source>
</evidence>
<gene>
    <name evidence="13" type="primary">LOC116952941</name>
</gene>
<dbReference type="PANTHER" id="PTHR13713">
    <property type="entry name" value="SIALYLTRANSFERASE"/>
    <property type="match status" value="1"/>
</dbReference>
<evidence type="ECO:0000256" key="4">
    <source>
        <dbReference type="ARBA" id="ARBA00022679"/>
    </source>
</evidence>
<evidence type="ECO:0000313" key="13">
    <source>
        <dbReference type="RefSeq" id="XP_032828576.1"/>
    </source>
</evidence>
<dbReference type="PANTHER" id="PTHR13713:SF95">
    <property type="entry name" value="CMP-N-ACETYLNEURAMINATE-BETA-GALACTOSAMIDE- ALPHA-2,3-SIALYLTRANSFERASE 4 ISOFORM 1"/>
    <property type="match status" value="1"/>
</dbReference>
<dbReference type="AlphaFoldDB" id="A0AAJ7XBR7"/>
<evidence type="ECO:0000256" key="1">
    <source>
        <dbReference type="ARBA" id="ARBA00004323"/>
    </source>
</evidence>
<keyword evidence="5 11" id="KW-0812">Transmembrane</keyword>
<dbReference type="Pfam" id="PF00777">
    <property type="entry name" value="Glyco_transf_29"/>
    <property type="match status" value="2"/>
</dbReference>
<dbReference type="RefSeq" id="XP_032828576.1">
    <property type="nucleotide sequence ID" value="XM_032972685.1"/>
</dbReference>
<organism evidence="12 13">
    <name type="scientific">Petromyzon marinus</name>
    <name type="common">Sea lamprey</name>
    <dbReference type="NCBI Taxonomy" id="7757"/>
    <lineage>
        <taxon>Eukaryota</taxon>
        <taxon>Metazoa</taxon>
        <taxon>Chordata</taxon>
        <taxon>Craniata</taxon>
        <taxon>Vertebrata</taxon>
        <taxon>Cyclostomata</taxon>
        <taxon>Hyperoartia</taxon>
        <taxon>Petromyzontiformes</taxon>
        <taxon>Petromyzontidae</taxon>
        <taxon>Petromyzon</taxon>
    </lineage>
</organism>
<comment type="subcellular location">
    <subcellularLocation>
        <location evidence="1">Golgi apparatus membrane</location>
        <topology evidence="1">Single-pass type II membrane protein</topology>
    </subcellularLocation>
</comment>
<keyword evidence="12" id="KW-1185">Reference proteome</keyword>
<accession>A0AAJ7XBR7</accession>
<dbReference type="GO" id="GO:0000139">
    <property type="term" value="C:Golgi membrane"/>
    <property type="evidence" value="ECO:0007669"/>
    <property type="project" value="UniProtKB-SubCell"/>
</dbReference>
<dbReference type="Gene3D" id="3.90.1480.20">
    <property type="entry name" value="Glycosyl transferase family 29"/>
    <property type="match status" value="1"/>
</dbReference>
<name>A0AAJ7XBR7_PETMA</name>
<dbReference type="Proteomes" id="UP001318040">
    <property type="component" value="Chromosome 49"/>
</dbReference>
<sequence>MSTNPTASRRGAVRRSRPWRSMCRSLVFPGVRGLLGLARGIRQGTPGGCQGAPRGGMNKGLHRAVFAGLCLASLCAVYIFAANVHFAGYGSQLDWVLGRHQPCSGSYVRSVLHENKFSAVRRMHNPFVTWGDVARTLWGIIPLLPPVRTVDRLPYFFEGTERQYQALLRALPDSTVPWELSRHACKRCVVVGNGFVLSNSSLGKEIDKHDIIIRMNEAPVTGYEQDVGSRTSLRIFYPESSGLQRELWGHDAHSTLAVFVPYKVQDLLWLRDVVEGVAEEATPDELPYLLWQLGYAENISSAAVAASDSRRPGLVWLRTGTRDKKQRVHAFWRRVATRLSYSPERIRILRPDIIRSMAFHLLKFAKMQQVKKCQIPTMGLMALGLAMHFCDEVSIAGFGYNMSAPRQPVHYYSNDTMASLLAQASSHSIRSEQRLLRRLIAVGAIGDLSSSAPGD</sequence>
<dbReference type="InterPro" id="IPR051142">
    <property type="entry name" value="Glycosyltransferase_29"/>
</dbReference>
<keyword evidence="3" id="KW-0328">Glycosyltransferase</keyword>
<evidence type="ECO:0000256" key="11">
    <source>
        <dbReference type="SAM" id="Phobius"/>
    </source>
</evidence>
<comment type="similarity">
    <text evidence="2">Belongs to the glycosyltransferase 29 family.</text>
</comment>
<keyword evidence="8" id="KW-0333">Golgi apparatus</keyword>
<keyword evidence="9 11" id="KW-0472">Membrane</keyword>
<evidence type="ECO:0000256" key="3">
    <source>
        <dbReference type="ARBA" id="ARBA00022676"/>
    </source>
</evidence>
<evidence type="ECO:0000313" key="12">
    <source>
        <dbReference type="Proteomes" id="UP001318040"/>
    </source>
</evidence>
<dbReference type="KEGG" id="pmrn:116952941"/>